<evidence type="ECO:0000313" key="3">
    <source>
        <dbReference type="Proteomes" id="UP000823388"/>
    </source>
</evidence>
<evidence type="ECO:0000313" key="2">
    <source>
        <dbReference type="EMBL" id="KAG2595816.1"/>
    </source>
</evidence>
<keyword evidence="3" id="KW-1185">Reference proteome</keyword>
<protein>
    <submittedName>
        <fullName evidence="2">Uncharacterized protein</fullName>
    </submittedName>
</protein>
<name>A0A8T0SGT1_PANVG</name>
<dbReference type="Proteomes" id="UP000823388">
    <property type="component" value="Chromosome 5K"/>
</dbReference>
<dbReference type="EMBL" id="CM029045">
    <property type="protein sequence ID" value="KAG2595816.1"/>
    <property type="molecule type" value="Genomic_DNA"/>
</dbReference>
<sequence>MRRLPCPLQDACERMPPPGPASRDPSARLRRRQVKRPFFSLLSSLSSTPVDGPGPSAAAAIFAISASRRREEARWLTPARATAHRCGPPSPTARSHLVLSR</sequence>
<proteinExistence type="predicted"/>
<evidence type="ECO:0000256" key="1">
    <source>
        <dbReference type="SAM" id="MobiDB-lite"/>
    </source>
</evidence>
<dbReference type="AlphaFoldDB" id="A0A8T0SGT1"/>
<gene>
    <name evidence="2" type="ORF">PVAP13_5KG100987</name>
</gene>
<feature type="region of interest" description="Disordered" evidence="1">
    <location>
        <begin position="1"/>
        <end position="32"/>
    </location>
</feature>
<reference evidence="2" key="1">
    <citation type="submission" date="2020-05" db="EMBL/GenBank/DDBJ databases">
        <title>WGS assembly of Panicum virgatum.</title>
        <authorList>
            <person name="Lovell J.T."/>
            <person name="Jenkins J."/>
            <person name="Shu S."/>
            <person name="Juenger T.E."/>
            <person name="Schmutz J."/>
        </authorList>
    </citation>
    <scope>NUCLEOTIDE SEQUENCE</scope>
    <source>
        <strain evidence="2">AP13</strain>
    </source>
</reference>
<accession>A0A8T0SGT1</accession>
<comment type="caution">
    <text evidence="2">The sequence shown here is derived from an EMBL/GenBank/DDBJ whole genome shotgun (WGS) entry which is preliminary data.</text>
</comment>
<feature type="region of interest" description="Disordered" evidence="1">
    <location>
        <begin position="78"/>
        <end position="101"/>
    </location>
</feature>
<organism evidence="2 3">
    <name type="scientific">Panicum virgatum</name>
    <name type="common">Blackwell switchgrass</name>
    <dbReference type="NCBI Taxonomy" id="38727"/>
    <lineage>
        <taxon>Eukaryota</taxon>
        <taxon>Viridiplantae</taxon>
        <taxon>Streptophyta</taxon>
        <taxon>Embryophyta</taxon>
        <taxon>Tracheophyta</taxon>
        <taxon>Spermatophyta</taxon>
        <taxon>Magnoliopsida</taxon>
        <taxon>Liliopsida</taxon>
        <taxon>Poales</taxon>
        <taxon>Poaceae</taxon>
        <taxon>PACMAD clade</taxon>
        <taxon>Panicoideae</taxon>
        <taxon>Panicodae</taxon>
        <taxon>Paniceae</taxon>
        <taxon>Panicinae</taxon>
        <taxon>Panicum</taxon>
        <taxon>Panicum sect. Hiantes</taxon>
    </lineage>
</organism>